<dbReference type="OrthoDB" id="6255377at2759"/>
<evidence type="ECO:0000256" key="1">
    <source>
        <dbReference type="SAM" id="MobiDB-lite"/>
    </source>
</evidence>
<dbReference type="Proteomes" id="UP000699462">
    <property type="component" value="Unassembled WGS sequence"/>
</dbReference>
<proteinExistence type="predicted"/>
<feature type="region of interest" description="Disordered" evidence="1">
    <location>
        <begin position="238"/>
        <end position="259"/>
    </location>
</feature>
<evidence type="ECO:0000313" key="2">
    <source>
        <dbReference type="EMBL" id="KAF8568882.1"/>
    </source>
</evidence>
<keyword evidence="3" id="KW-1185">Reference proteome</keyword>
<organism evidence="2 3">
    <name type="scientific">Paragonimus westermani</name>
    <dbReference type="NCBI Taxonomy" id="34504"/>
    <lineage>
        <taxon>Eukaryota</taxon>
        <taxon>Metazoa</taxon>
        <taxon>Spiralia</taxon>
        <taxon>Lophotrochozoa</taxon>
        <taxon>Platyhelminthes</taxon>
        <taxon>Trematoda</taxon>
        <taxon>Digenea</taxon>
        <taxon>Plagiorchiida</taxon>
        <taxon>Troglotremata</taxon>
        <taxon>Troglotrematidae</taxon>
        <taxon>Paragonimus</taxon>
    </lineage>
</organism>
<accession>A0A8T0DNL8</accession>
<protein>
    <submittedName>
        <fullName evidence="2">Uncharacterized protein</fullName>
    </submittedName>
</protein>
<evidence type="ECO:0000313" key="3">
    <source>
        <dbReference type="Proteomes" id="UP000699462"/>
    </source>
</evidence>
<dbReference type="EMBL" id="JTDF01002361">
    <property type="protein sequence ID" value="KAF8568882.1"/>
    <property type="molecule type" value="Genomic_DNA"/>
</dbReference>
<comment type="caution">
    <text evidence="2">The sequence shown here is derived from an EMBL/GenBank/DDBJ whole genome shotgun (WGS) entry which is preliminary data.</text>
</comment>
<dbReference type="AlphaFoldDB" id="A0A8T0DNL8"/>
<reference evidence="2 3" key="1">
    <citation type="submission" date="2019-07" db="EMBL/GenBank/DDBJ databases">
        <title>Annotation for the trematode Paragonimus westermani.</title>
        <authorList>
            <person name="Choi Y.-J."/>
        </authorList>
    </citation>
    <scope>NUCLEOTIDE SEQUENCE [LARGE SCALE GENOMIC DNA]</scope>
    <source>
        <strain evidence="2">180907_Pwestermani</strain>
    </source>
</reference>
<name>A0A8T0DNL8_9TREM</name>
<gene>
    <name evidence="2" type="ORF">P879_04074</name>
</gene>
<sequence>MSKNRARTLSPASVRSPDPTITEIYNAKSFTLSPDLSHHDLVSDSCEPGLPTQHKTPTAGGVWAWDTRYIPTQRTESPWLPSGMLSRLYLKRHTFCRCGKFTHGIYQRQPRTPGGVPCWKAVLRKRRHRRYMLLRFSMPNINDGWQFSPDEKIPERFPDDDCAGHCQLLEKDHVTFGDNSTDHRRTKYTELTAGKRITYRSSGRSSSPLAYLHKHKALVKTPLSQLLQPIVYKDVQSKGTETKPLGPMSPTKGNESIHKSKHCPKDLILPVLPPPPGPTDAQMVRILRRQCYQRVIAFNDSDGIFYPGLVQKCVSPESSVIRFRHNGILSEVPNQLTLPIIDMLHTQPLNVSVFVF</sequence>